<keyword evidence="10" id="KW-0325">Glycoprotein</keyword>
<evidence type="ECO:0000256" key="3">
    <source>
        <dbReference type="ARBA" id="ARBA00005220"/>
    </source>
</evidence>
<comment type="similarity">
    <text evidence="4">Belongs to the polysaccharide lyase 1 family. Amb a subfamily.</text>
</comment>
<evidence type="ECO:0000256" key="5">
    <source>
        <dbReference type="ARBA" id="ARBA00011245"/>
    </source>
</evidence>
<dbReference type="Gene3D" id="2.160.20.10">
    <property type="entry name" value="Single-stranded right-handed beta-helix, Pectin lyase-like"/>
    <property type="match status" value="1"/>
</dbReference>
<evidence type="ECO:0000256" key="10">
    <source>
        <dbReference type="ARBA" id="ARBA00023180"/>
    </source>
</evidence>
<dbReference type="OMA" id="HIHHICQ"/>
<dbReference type="InterPro" id="IPR011050">
    <property type="entry name" value="Pectin_lyase_fold/virulence"/>
</dbReference>
<sequence length="431" mass="48486">MKYTWLISFVFSVSFLAFVIGETDEEYWRRREIQAQEIARATYVPDPFSVTSSFNAAVHKSMDKNSTRRGLLKGGSCKATNPIDRCFRCRANWAEDRQRLANCGKGFGRKAYGGGKKSEIYVVTDDSDDDMENPKEGTLRWGVIQDKPLWIIFERDMVISLKEELIINSWKTIDGRGAKVEIAHGAGITIQFVTNVIIHNIHIHHIVSKEGGIIRDSLTHMGLRTQSDGDGISIFGASNVWLDHLTMSNCDDGLIDVIWASTGVTVSNCYFTEHDKVMLLGADKAHQNDSVMQVTVAFNRFGAKCRQRMPRGRYGFVHIVNNDYNEWGLSAIGGSEHPTMISQGNRYSAGFIKAVCHRDYAAEWEWKEWNWTSEGDIFLNGAYFNASGVSSSSDVTKNFSRYDVFKAKPGTFVRRLTRHVGALNCKVGEPC</sequence>
<dbReference type="GO" id="GO:0030570">
    <property type="term" value="F:pectate lyase activity"/>
    <property type="evidence" value="ECO:0007669"/>
    <property type="project" value="UniProtKB-EC"/>
</dbReference>
<name>A0A5P1EPG2_ASPOF</name>
<comment type="cofactor">
    <cofactor evidence="12">
        <name>Ca(2+)</name>
        <dbReference type="ChEBI" id="CHEBI:29108"/>
    </cofactor>
    <text evidence="12">Binds 1 Ca(2+) ion. Required for its activity.</text>
</comment>
<dbReference type="EC" id="4.2.2.2" evidence="6 12"/>
<evidence type="ECO:0000313" key="15">
    <source>
        <dbReference type="Proteomes" id="UP000243459"/>
    </source>
</evidence>
<dbReference type="InterPro" id="IPR012334">
    <property type="entry name" value="Pectin_lyas_fold"/>
</dbReference>
<dbReference type="InterPro" id="IPR007524">
    <property type="entry name" value="Pec_lyase_N"/>
</dbReference>
<gene>
    <name evidence="14" type="ORF">A4U43_C06F8170</name>
</gene>
<proteinExistence type="inferred from homology"/>
<dbReference type="InterPro" id="IPR002022">
    <property type="entry name" value="Pec_lyase"/>
</dbReference>
<evidence type="ECO:0000256" key="7">
    <source>
        <dbReference type="ARBA" id="ARBA00022723"/>
    </source>
</evidence>
<dbReference type="AlphaFoldDB" id="A0A5P1EPG2"/>
<evidence type="ECO:0000313" key="14">
    <source>
        <dbReference type="EMBL" id="ONK66451.1"/>
    </source>
</evidence>
<dbReference type="Gramene" id="ONK66451">
    <property type="protein sequence ID" value="ONK66451"/>
    <property type="gene ID" value="A4U43_C06F8170"/>
</dbReference>
<comment type="subunit">
    <text evidence="5">Monomer.</text>
</comment>
<dbReference type="InterPro" id="IPR018082">
    <property type="entry name" value="AmbAllergen"/>
</dbReference>
<evidence type="ECO:0000256" key="4">
    <source>
        <dbReference type="ARBA" id="ARBA00008800"/>
    </source>
</evidence>
<accession>A0A5P1EPG2</accession>
<dbReference type="GO" id="GO:0045490">
    <property type="term" value="P:pectin catabolic process"/>
    <property type="evidence" value="ECO:0007669"/>
    <property type="project" value="UniProtKB-UniPathway"/>
</dbReference>
<dbReference type="GO" id="GO:0046872">
    <property type="term" value="F:metal ion binding"/>
    <property type="evidence" value="ECO:0007669"/>
    <property type="project" value="UniProtKB-KW"/>
</dbReference>
<dbReference type="OrthoDB" id="1637350at2759"/>
<evidence type="ECO:0000256" key="9">
    <source>
        <dbReference type="ARBA" id="ARBA00022837"/>
    </source>
</evidence>
<dbReference type="PANTHER" id="PTHR31683">
    <property type="entry name" value="PECTATE LYASE 18-RELATED"/>
    <property type="match status" value="1"/>
</dbReference>
<keyword evidence="11 12" id="KW-0456">Lyase</keyword>
<reference evidence="15" key="1">
    <citation type="journal article" date="2017" name="Nat. Commun.">
        <title>The asparagus genome sheds light on the origin and evolution of a young Y chromosome.</title>
        <authorList>
            <person name="Harkess A."/>
            <person name="Zhou J."/>
            <person name="Xu C."/>
            <person name="Bowers J.E."/>
            <person name="Van der Hulst R."/>
            <person name="Ayyampalayam S."/>
            <person name="Mercati F."/>
            <person name="Riccardi P."/>
            <person name="McKain M.R."/>
            <person name="Kakrana A."/>
            <person name="Tang H."/>
            <person name="Ray J."/>
            <person name="Groenendijk J."/>
            <person name="Arikit S."/>
            <person name="Mathioni S.M."/>
            <person name="Nakano M."/>
            <person name="Shan H."/>
            <person name="Telgmann-Rauber A."/>
            <person name="Kanno A."/>
            <person name="Yue Z."/>
            <person name="Chen H."/>
            <person name="Li W."/>
            <person name="Chen Y."/>
            <person name="Xu X."/>
            <person name="Zhang Y."/>
            <person name="Luo S."/>
            <person name="Chen H."/>
            <person name="Gao J."/>
            <person name="Mao Z."/>
            <person name="Pires J.C."/>
            <person name="Luo M."/>
            <person name="Kudrna D."/>
            <person name="Wing R.A."/>
            <person name="Meyers B.C."/>
            <person name="Yi K."/>
            <person name="Kong H."/>
            <person name="Lavrijsen P."/>
            <person name="Sunseri F."/>
            <person name="Falavigna A."/>
            <person name="Ye Y."/>
            <person name="Leebens-Mack J.H."/>
            <person name="Chen G."/>
        </authorList>
    </citation>
    <scope>NUCLEOTIDE SEQUENCE [LARGE SCALE GENOMIC DNA]</scope>
    <source>
        <strain evidence="15">cv. DH0086</strain>
    </source>
</reference>
<dbReference type="Pfam" id="PF00544">
    <property type="entry name" value="Pectate_lyase_4"/>
    <property type="match status" value="1"/>
</dbReference>
<feature type="chain" id="PRO_5024508311" description="Pectate lyase" evidence="12">
    <location>
        <begin position="22"/>
        <end position="431"/>
    </location>
</feature>
<dbReference type="Proteomes" id="UP000243459">
    <property type="component" value="Chromosome 6"/>
</dbReference>
<dbReference type="PANTHER" id="PTHR31683:SF159">
    <property type="entry name" value="PECTATE LYASE"/>
    <property type="match status" value="1"/>
</dbReference>
<dbReference type="SMART" id="SM00656">
    <property type="entry name" value="Amb_all"/>
    <property type="match status" value="1"/>
</dbReference>
<evidence type="ECO:0000256" key="6">
    <source>
        <dbReference type="ARBA" id="ARBA00012272"/>
    </source>
</evidence>
<evidence type="ECO:0000256" key="12">
    <source>
        <dbReference type="RuleBase" id="RU361123"/>
    </source>
</evidence>
<dbReference type="PRINTS" id="PR00807">
    <property type="entry name" value="AMBALLERGEN"/>
</dbReference>
<dbReference type="SUPFAM" id="SSF51126">
    <property type="entry name" value="Pectin lyase-like"/>
    <property type="match status" value="1"/>
</dbReference>
<evidence type="ECO:0000259" key="13">
    <source>
        <dbReference type="SMART" id="SM00656"/>
    </source>
</evidence>
<keyword evidence="9 12" id="KW-0106">Calcium</keyword>
<evidence type="ECO:0000256" key="2">
    <source>
        <dbReference type="ARBA" id="ARBA00002799"/>
    </source>
</evidence>
<keyword evidence="7 12" id="KW-0479">Metal-binding</keyword>
<dbReference type="UniPathway" id="UPA00545">
    <property type="reaction ID" value="UER00824"/>
</dbReference>
<dbReference type="InterPro" id="IPR045032">
    <property type="entry name" value="PEL"/>
</dbReference>
<evidence type="ECO:0000256" key="11">
    <source>
        <dbReference type="ARBA" id="ARBA00023239"/>
    </source>
</evidence>
<comment type="catalytic activity">
    <reaction evidence="1 12">
        <text>Eliminative cleavage of (1-&gt;4)-alpha-D-galacturonan to give oligosaccharides with 4-deoxy-alpha-D-galact-4-enuronosyl groups at their non-reducing ends.</text>
        <dbReference type="EC" id="4.2.2.2"/>
    </reaction>
</comment>
<comment type="function">
    <text evidence="2">Has pectate lyase activity.</text>
</comment>
<evidence type="ECO:0000256" key="1">
    <source>
        <dbReference type="ARBA" id="ARBA00000695"/>
    </source>
</evidence>
<feature type="domain" description="Pectate lyase" evidence="13">
    <location>
        <begin position="156"/>
        <end position="353"/>
    </location>
</feature>
<organism evidence="14 15">
    <name type="scientific">Asparagus officinalis</name>
    <name type="common">Garden asparagus</name>
    <dbReference type="NCBI Taxonomy" id="4686"/>
    <lineage>
        <taxon>Eukaryota</taxon>
        <taxon>Viridiplantae</taxon>
        <taxon>Streptophyta</taxon>
        <taxon>Embryophyta</taxon>
        <taxon>Tracheophyta</taxon>
        <taxon>Spermatophyta</taxon>
        <taxon>Magnoliopsida</taxon>
        <taxon>Liliopsida</taxon>
        <taxon>Asparagales</taxon>
        <taxon>Asparagaceae</taxon>
        <taxon>Asparagoideae</taxon>
        <taxon>Asparagus</taxon>
    </lineage>
</organism>
<dbReference type="Pfam" id="PF04431">
    <property type="entry name" value="Pec_lyase_N"/>
    <property type="match status" value="1"/>
</dbReference>
<protein>
    <recommendedName>
        <fullName evidence="6 12">Pectate lyase</fullName>
        <ecNumber evidence="6 12">4.2.2.2</ecNumber>
    </recommendedName>
</protein>
<keyword evidence="15" id="KW-1185">Reference proteome</keyword>
<evidence type="ECO:0000256" key="8">
    <source>
        <dbReference type="ARBA" id="ARBA00022729"/>
    </source>
</evidence>
<dbReference type="EMBL" id="CM007386">
    <property type="protein sequence ID" value="ONK66451.1"/>
    <property type="molecule type" value="Genomic_DNA"/>
</dbReference>
<feature type="signal peptide" evidence="12">
    <location>
        <begin position="1"/>
        <end position="21"/>
    </location>
</feature>
<comment type="pathway">
    <text evidence="3 12">Glycan metabolism; pectin degradation; 2-dehydro-3-deoxy-D-gluconate from pectin: step 2/5.</text>
</comment>
<keyword evidence="8 12" id="KW-0732">Signal</keyword>